<protein>
    <recommendedName>
        <fullName evidence="2">RNA-binding protein N7Z68_20605</fullName>
    </recommendedName>
    <alternativeName>
        <fullName evidence="2">Ribosomal protein eL8-like</fullName>
    </alternativeName>
</protein>
<dbReference type="SUPFAM" id="SSF55315">
    <property type="entry name" value="L30e-like"/>
    <property type="match status" value="1"/>
</dbReference>
<feature type="domain" description="Ribosomal protein eL8/eL30/eS12/Gadd45" evidence="3">
    <location>
        <begin position="5"/>
        <end position="80"/>
    </location>
</feature>
<dbReference type="NCBIfam" id="NF010125">
    <property type="entry name" value="PRK13602.1"/>
    <property type="match status" value="1"/>
</dbReference>
<accession>A0ABT5VMN1</accession>
<evidence type="ECO:0000313" key="4">
    <source>
        <dbReference type="EMBL" id="MDE5415753.1"/>
    </source>
</evidence>
<comment type="caution">
    <text evidence="4">The sequence shown here is derived from an EMBL/GenBank/DDBJ whole genome shotgun (WGS) entry which is preliminary data.</text>
</comment>
<keyword evidence="1 2" id="KW-0694">RNA-binding</keyword>
<evidence type="ECO:0000256" key="2">
    <source>
        <dbReference type="HAMAP-Rule" id="MF_00574"/>
    </source>
</evidence>
<dbReference type="InterPro" id="IPR023460">
    <property type="entry name" value="RNA_bf_YbxF-like"/>
</dbReference>
<dbReference type="Pfam" id="PF01248">
    <property type="entry name" value="Ribosomal_L7Ae"/>
    <property type="match status" value="1"/>
</dbReference>
<name>A0ABT5VMN1_9BACI</name>
<evidence type="ECO:0000259" key="3">
    <source>
        <dbReference type="Pfam" id="PF01248"/>
    </source>
</evidence>
<organism evidence="4 5">
    <name type="scientific">Alkalihalobacterium chitinilyticum</name>
    <dbReference type="NCBI Taxonomy" id="2980103"/>
    <lineage>
        <taxon>Bacteria</taxon>
        <taxon>Bacillati</taxon>
        <taxon>Bacillota</taxon>
        <taxon>Bacilli</taxon>
        <taxon>Bacillales</taxon>
        <taxon>Bacillaceae</taxon>
        <taxon>Alkalihalobacterium</taxon>
    </lineage>
</organism>
<dbReference type="EMBL" id="JAOTPO010000020">
    <property type="protein sequence ID" value="MDE5415753.1"/>
    <property type="molecule type" value="Genomic_DNA"/>
</dbReference>
<proteinExistence type="inferred from homology"/>
<gene>
    <name evidence="4" type="ORF">N7Z68_20605</name>
</gene>
<comment type="similarity">
    <text evidence="2">Belongs to the eukaryotic ribosomal protein eL8 family.</text>
</comment>
<dbReference type="Gene3D" id="3.30.1330.30">
    <property type="match status" value="1"/>
</dbReference>
<sequence length="82" mass="8611">MSYDKVTQAENVVIGTKQTIKALEQGNAIEVIIANDADARVVTKVQLLAQKKGVPITAVDSMKKLGKVCGIDVGAATVTLTK</sequence>
<evidence type="ECO:0000313" key="5">
    <source>
        <dbReference type="Proteomes" id="UP001148125"/>
    </source>
</evidence>
<dbReference type="HAMAP" id="MF_00574">
    <property type="entry name" value="Ribosomal_eL8_Bact"/>
    <property type="match status" value="1"/>
</dbReference>
<dbReference type="InterPro" id="IPR029064">
    <property type="entry name" value="Ribosomal_eL30-like_sf"/>
</dbReference>
<dbReference type="InterPro" id="IPR004038">
    <property type="entry name" value="Ribosomal_eL8/eL30/eS12/Gad45"/>
</dbReference>
<dbReference type="RefSeq" id="WP_275120353.1">
    <property type="nucleotide sequence ID" value="NZ_JAOTPO010000020.1"/>
</dbReference>
<reference evidence="4" key="1">
    <citation type="submission" date="2024-05" db="EMBL/GenBank/DDBJ databases">
        <title>Alkalihalobacillus sp. strain MEB203 novel alkaliphilic bacterium from Lonar Lake, India.</title>
        <authorList>
            <person name="Joshi A."/>
            <person name="Thite S."/>
            <person name="Mengade P."/>
        </authorList>
    </citation>
    <scope>NUCLEOTIDE SEQUENCE</scope>
    <source>
        <strain evidence="4">MEB 203</strain>
    </source>
</reference>
<evidence type="ECO:0000256" key="1">
    <source>
        <dbReference type="ARBA" id="ARBA00022884"/>
    </source>
</evidence>
<dbReference type="Proteomes" id="UP001148125">
    <property type="component" value="Unassembled WGS sequence"/>
</dbReference>
<keyword evidence="5" id="KW-1185">Reference proteome</keyword>